<evidence type="ECO:0000256" key="1">
    <source>
        <dbReference type="ARBA" id="ARBA00010982"/>
    </source>
</evidence>
<keyword evidence="5" id="KW-0479">Metal-binding</keyword>
<feature type="domain" description="Thiolase C-terminal" evidence="12">
    <location>
        <begin position="269"/>
        <end position="389"/>
    </location>
</feature>
<organism evidence="13">
    <name type="scientific">Ignavibacterium album</name>
    <dbReference type="NCBI Taxonomy" id="591197"/>
    <lineage>
        <taxon>Bacteria</taxon>
        <taxon>Pseudomonadati</taxon>
        <taxon>Ignavibacteriota</taxon>
        <taxon>Ignavibacteria</taxon>
        <taxon>Ignavibacteriales</taxon>
        <taxon>Ignavibacteriaceae</taxon>
        <taxon>Ignavibacterium</taxon>
    </lineage>
</organism>
<evidence type="ECO:0000256" key="5">
    <source>
        <dbReference type="ARBA" id="ARBA00022723"/>
    </source>
</evidence>
<evidence type="ECO:0000256" key="9">
    <source>
        <dbReference type="PIRSR" id="PIRSR000429-1"/>
    </source>
</evidence>
<dbReference type="InterPro" id="IPR002155">
    <property type="entry name" value="Thiolase"/>
</dbReference>
<reference evidence="13" key="1">
    <citation type="journal article" date="2020" name="mSystems">
        <title>Genome- and Community-Level Interaction Insights into Carbon Utilization and Element Cycling Functions of Hydrothermarchaeota in Hydrothermal Sediment.</title>
        <authorList>
            <person name="Zhou Z."/>
            <person name="Liu Y."/>
            <person name="Xu W."/>
            <person name="Pan J."/>
            <person name="Luo Z.H."/>
            <person name="Li M."/>
        </authorList>
    </citation>
    <scope>NUCLEOTIDE SEQUENCE [LARGE SCALE GENOMIC DNA]</scope>
    <source>
        <strain evidence="13">SpSt-500</strain>
    </source>
</reference>
<dbReference type="AlphaFoldDB" id="A0A832DML9"/>
<dbReference type="CDD" id="cd00751">
    <property type="entry name" value="thiolase"/>
    <property type="match status" value="1"/>
</dbReference>
<dbReference type="NCBIfam" id="TIGR01930">
    <property type="entry name" value="AcCoA-C-Actrans"/>
    <property type="match status" value="1"/>
</dbReference>
<keyword evidence="8 10" id="KW-0012">Acyltransferase</keyword>
<dbReference type="PIRSF" id="PIRSF000429">
    <property type="entry name" value="Ac-CoA_Ac_transf"/>
    <property type="match status" value="1"/>
</dbReference>
<feature type="active site" description="Proton acceptor" evidence="9">
    <location>
        <position position="377"/>
    </location>
</feature>
<proteinExistence type="inferred from homology"/>
<dbReference type="InterPro" id="IPR020616">
    <property type="entry name" value="Thiolase_N"/>
</dbReference>
<accession>A0A832DML9</accession>
<sequence>MKKIVIVSAKRTPIGSFNGTLSSFTAGQLGSIAIRAVVEDSGIDTKLIDEVIMGNVLMGGQGQAPARQAALFAGLPNKVECMTINKMCGSGLKAVMLAQQAILADDAEIIIAGGQESMTNTPYILPKARNGYRLGHGEVQDLIVLDGLWDVYNQIHMGSCAEVCAKEFKFSREELDDFAINSYKRAIHATQSGRFKDEIIPIKIASKKGDTIVDKDEEPERVIFDKIPSLKPVFEKDGVVTAANASSINDGAAALLIMSEEKAKQLGFKPLVEIVAQASAAKAPIDFTTAPADAINKVLKKVNMTVNDIDLYEINEAFAVVSLAVNKLLNLSVDKVNVNGGAVALGHPIGTSGARILTTLIYEMKKRDVEYGLASLCIGGGEASALIVKNYN</sequence>
<dbReference type="InterPro" id="IPR020615">
    <property type="entry name" value="Thiolase_acyl_enz_int_AS"/>
</dbReference>
<comment type="subunit">
    <text evidence="2">Homotetramer.</text>
</comment>
<evidence type="ECO:0000256" key="10">
    <source>
        <dbReference type="RuleBase" id="RU003557"/>
    </source>
</evidence>
<keyword evidence="6" id="KW-0809">Transit peptide</keyword>
<gene>
    <name evidence="13" type="ORF">ENS56_03260</name>
</gene>
<dbReference type="GO" id="GO:0046872">
    <property type="term" value="F:metal ion binding"/>
    <property type="evidence" value="ECO:0007669"/>
    <property type="project" value="UniProtKB-KW"/>
</dbReference>
<dbReference type="PROSITE" id="PS00737">
    <property type="entry name" value="THIOLASE_2"/>
    <property type="match status" value="1"/>
</dbReference>
<dbReference type="InterPro" id="IPR020613">
    <property type="entry name" value="Thiolase_CS"/>
</dbReference>
<dbReference type="EMBL" id="DSVI01000004">
    <property type="protein sequence ID" value="HGT47032.1"/>
    <property type="molecule type" value="Genomic_DNA"/>
</dbReference>
<dbReference type="InterPro" id="IPR020617">
    <property type="entry name" value="Thiolase_C"/>
</dbReference>
<keyword evidence="4 10" id="KW-0808">Transferase</keyword>
<dbReference type="Pfam" id="PF02803">
    <property type="entry name" value="Thiolase_C"/>
    <property type="match status" value="1"/>
</dbReference>
<dbReference type="Pfam" id="PF00108">
    <property type="entry name" value="Thiolase_N"/>
    <property type="match status" value="1"/>
</dbReference>
<dbReference type="InterPro" id="IPR016039">
    <property type="entry name" value="Thiolase-like"/>
</dbReference>
<keyword evidence="7" id="KW-0630">Potassium</keyword>
<evidence type="ECO:0000256" key="7">
    <source>
        <dbReference type="ARBA" id="ARBA00022958"/>
    </source>
</evidence>
<dbReference type="GO" id="GO:0006635">
    <property type="term" value="P:fatty acid beta-oxidation"/>
    <property type="evidence" value="ECO:0007669"/>
    <property type="project" value="TreeGrafter"/>
</dbReference>
<dbReference type="PROSITE" id="PS00098">
    <property type="entry name" value="THIOLASE_1"/>
    <property type="match status" value="1"/>
</dbReference>
<feature type="active site" description="Proton acceptor" evidence="9">
    <location>
        <position position="347"/>
    </location>
</feature>
<dbReference type="InterPro" id="IPR020610">
    <property type="entry name" value="Thiolase_AS"/>
</dbReference>
<evidence type="ECO:0000256" key="8">
    <source>
        <dbReference type="ARBA" id="ARBA00023315"/>
    </source>
</evidence>
<evidence type="ECO:0000256" key="6">
    <source>
        <dbReference type="ARBA" id="ARBA00022946"/>
    </source>
</evidence>
<comment type="caution">
    <text evidence="13">The sequence shown here is derived from an EMBL/GenBank/DDBJ whole genome shotgun (WGS) entry which is preliminary data.</text>
</comment>
<dbReference type="FunFam" id="3.40.47.10:FF:000007">
    <property type="entry name" value="acetyl-CoA acetyltransferase, mitochondrial"/>
    <property type="match status" value="1"/>
</dbReference>
<evidence type="ECO:0000259" key="12">
    <source>
        <dbReference type="Pfam" id="PF02803"/>
    </source>
</evidence>
<name>A0A832DML9_9BACT</name>
<evidence type="ECO:0000259" key="11">
    <source>
        <dbReference type="Pfam" id="PF00108"/>
    </source>
</evidence>
<feature type="active site" description="Acyl-thioester intermediate" evidence="9">
    <location>
        <position position="88"/>
    </location>
</feature>
<dbReference type="PANTHER" id="PTHR18919:SF156">
    <property type="entry name" value="ACETYL-COA ACETYLTRANSFERASE, MITOCHONDRIAL"/>
    <property type="match status" value="1"/>
</dbReference>
<dbReference type="SUPFAM" id="SSF53901">
    <property type="entry name" value="Thiolase-like"/>
    <property type="match status" value="2"/>
</dbReference>
<comment type="similarity">
    <text evidence="1 10">Belongs to the thiolase-like superfamily. Thiolase family.</text>
</comment>
<dbReference type="Gene3D" id="3.40.47.10">
    <property type="match status" value="2"/>
</dbReference>
<dbReference type="GO" id="GO:0003985">
    <property type="term" value="F:acetyl-CoA C-acetyltransferase activity"/>
    <property type="evidence" value="ECO:0007669"/>
    <property type="project" value="UniProtKB-EC"/>
</dbReference>
<evidence type="ECO:0000256" key="2">
    <source>
        <dbReference type="ARBA" id="ARBA00011881"/>
    </source>
</evidence>
<dbReference type="EC" id="2.3.1.9" evidence="3"/>
<evidence type="ECO:0000313" key="13">
    <source>
        <dbReference type="EMBL" id="HGT47032.1"/>
    </source>
</evidence>
<evidence type="ECO:0000256" key="4">
    <source>
        <dbReference type="ARBA" id="ARBA00022679"/>
    </source>
</evidence>
<dbReference type="PANTHER" id="PTHR18919">
    <property type="entry name" value="ACETYL-COA C-ACYLTRANSFERASE"/>
    <property type="match status" value="1"/>
</dbReference>
<evidence type="ECO:0000256" key="3">
    <source>
        <dbReference type="ARBA" id="ARBA00012705"/>
    </source>
</evidence>
<protein>
    <recommendedName>
        <fullName evidence="3">acetyl-CoA C-acetyltransferase</fullName>
        <ecNumber evidence="3">2.3.1.9</ecNumber>
    </recommendedName>
</protein>
<feature type="domain" description="Thiolase N-terminal" evidence="11">
    <location>
        <begin position="4"/>
        <end position="261"/>
    </location>
</feature>
<dbReference type="PROSITE" id="PS00099">
    <property type="entry name" value="THIOLASE_3"/>
    <property type="match status" value="1"/>
</dbReference>